<protein>
    <recommendedName>
        <fullName evidence="2">Zinc-ribbon domain-containing protein</fullName>
    </recommendedName>
</protein>
<dbReference type="AlphaFoldDB" id="A0A382RYC1"/>
<sequence>MLCTSCSAEVPDDSIFCTECGSRQDLSKASMPSQTGLSGAEVSSGHGFGVVSGDAIRQQREQQQAQHSGIPDDLMSQFTQQNLPSQQQGGFPVTPALPNEPAQMPSLLDQMSTAMPALDQQLTGVPGVDPNLPLDPSQAMLGGMVDQGMIPDTLRSIDNPSVSPTDEMVNRLSVAEKEVSNQRRSQWLQMNQESATSVLAQISGELPVHLQAEKSKAEEFLKDAIGADSTSKSGPDASLLRRMAEVSVRRVARKRGVAVETPQSKANGDILMVNITFVDDGRVL</sequence>
<reference evidence="3" key="1">
    <citation type="submission" date="2018-05" db="EMBL/GenBank/DDBJ databases">
        <authorList>
            <person name="Lanie J.A."/>
            <person name="Ng W.-L."/>
            <person name="Kazmierczak K.M."/>
            <person name="Andrzejewski T.M."/>
            <person name="Davidsen T.M."/>
            <person name="Wayne K.J."/>
            <person name="Tettelin H."/>
            <person name="Glass J.I."/>
            <person name="Rusch D."/>
            <person name="Podicherti R."/>
            <person name="Tsui H.-C.T."/>
            <person name="Winkler M.E."/>
        </authorList>
    </citation>
    <scope>NUCLEOTIDE SEQUENCE</scope>
</reference>
<gene>
    <name evidence="3" type="ORF">METZ01_LOCUS355530</name>
</gene>
<accession>A0A382RYC1</accession>
<dbReference type="EMBL" id="UINC01125086">
    <property type="protein sequence ID" value="SVD02676.1"/>
    <property type="molecule type" value="Genomic_DNA"/>
</dbReference>
<evidence type="ECO:0000313" key="3">
    <source>
        <dbReference type="EMBL" id="SVD02676.1"/>
    </source>
</evidence>
<feature type="non-terminal residue" evidence="3">
    <location>
        <position position="284"/>
    </location>
</feature>
<dbReference type="Pfam" id="PF13240">
    <property type="entry name" value="Zn_Ribbon_1"/>
    <property type="match status" value="1"/>
</dbReference>
<feature type="region of interest" description="Disordered" evidence="1">
    <location>
        <begin position="27"/>
        <end position="50"/>
    </location>
</feature>
<proteinExistence type="predicted"/>
<name>A0A382RYC1_9ZZZZ</name>
<feature type="domain" description="Zinc-ribbon" evidence="2">
    <location>
        <begin position="3"/>
        <end position="22"/>
    </location>
</feature>
<organism evidence="3">
    <name type="scientific">marine metagenome</name>
    <dbReference type="NCBI Taxonomy" id="408172"/>
    <lineage>
        <taxon>unclassified sequences</taxon>
        <taxon>metagenomes</taxon>
        <taxon>ecological metagenomes</taxon>
    </lineage>
</organism>
<evidence type="ECO:0000256" key="1">
    <source>
        <dbReference type="SAM" id="MobiDB-lite"/>
    </source>
</evidence>
<evidence type="ECO:0000259" key="2">
    <source>
        <dbReference type="Pfam" id="PF13240"/>
    </source>
</evidence>
<dbReference type="InterPro" id="IPR026870">
    <property type="entry name" value="Zinc_ribbon_dom"/>
</dbReference>